<evidence type="ECO:0000259" key="2">
    <source>
        <dbReference type="PROSITE" id="PS50234"/>
    </source>
</evidence>
<dbReference type="KEGG" id="adin:H7849_06800"/>
<feature type="domain" description="VWFA" evidence="2">
    <location>
        <begin position="77"/>
        <end position="251"/>
    </location>
</feature>
<organism evidence="3 4">
    <name type="scientific">Alloacidobacterium dinghuense</name>
    <dbReference type="NCBI Taxonomy" id="2763107"/>
    <lineage>
        <taxon>Bacteria</taxon>
        <taxon>Pseudomonadati</taxon>
        <taxon>Acidobacteriota</taxon>
        <taxon>Terriglobia</taxon>
        <taxon>Terriglobales</taxon>
        <taxon>Acidobacteriaceae</taxon>
        <taxon>Alloacidobacterium</taxon>
    </lineage>
</organism>
<dbReference type="SMART" id="SM00327">
    <property type="entry name" value="VWA"/>
    <property type="match status" value="1"/>
</dbReference>
<feature type="signal peptide" evidence="1">
    <location>
        <begin position="1"/>
        <end position="19"/>
    </location>
</feature>
<dbReference type="Pfam" id="PF13519">
    <property type="entry name" value="VWA_2"/>
    <property type="match status" value="1"/>
</dbReference>
<evidence type="ECO:0000256" key="1">
    <source>
        <dbReference type="SAM" id="SignalP"/>
    </source>
</evidence>
<keyword evidence="4" id="KW-1185">Reference proteome</keyword>
<dbReference type="CDD" id="cd00198">
    <property type="entry name" value="vWFA"/>
    <property type="match status" value="1"/>
</dbReference>
<dbReference type="AlphaFoldDB" id="A0A7G8BM65"/>
<dbReference type="EMBL" id="CP060394">
    <property type="protein sequence ID" value="QNI33635.1"/>
    <property type="molecule type" value="Genomic_DNA"/>
</dbReference>
<gene>
    <name evidence="3" type="ORF">H7849_06800</name>
</gene>
<feature type="chain" id="PRO_5028890162" evidence="1">
    <location>
        <begin position="20"/>
        <end position="299"/>
    </location>
</feature>
<dbReference type="InterPro" id="IPR002035">
    <property type="entry name" value="VWF_A"/>
</dbReference>
<dbReference type="Proteomes" id="UP000515312">
    <property type="component" value="Chromosome"/>
</dbReference>
<sequence>MRFLPVSLFALLLPATLQAQTSPPIRVDVKLVNVFVNVTDANGTPVGGLIKDDFTLAEDGRPQKIAVFERQSEMPLSIVLAIDTSGSVNKDLAIEKHAAHAFVHSLLRPVDRLDLIDFSSDVREVVAFTNKLKPIDYGIDNLMTGPATALYSAVYLASQSLATQPGRKVLILISDGGNTVKGTDYADALEQAVRSETMVFSIIDVPIEADAGRDTGGEHAMITLSQDTGGKYYYADAAHLDAAFQKVSEDLRTQYLLAYYPEHRITDSDYRKIDVSLKQPPNAHYSVRHRTGYYATPGH</sequence>
<name>A0A7G8BM65_9BACT</name>
<dbReference type="InterPro" id="IPR036465">
    <property type="entry name" value="vWFA_dom_sf"/>
</dbReference>
<accession>A0A7G8BM65</accession>
<protein>
    <submittedName>
        <fullName evidence="3">VWA domain-containing protein</fullName>
    </submittedName>
</protein>
<evidence type="ECO:0000313" key="3">
    <source>
        <dbReference type="EMBL" id="QNI33635.1"/>
    </source>
</evidence>
<dbReference type="PROSITE" id="PS50234">
    <property type="entry name" value="VWFA"/>
    <property type="match status" value="1"/>
</dbReference>
<dbReference type="Gene3D" id="3.40.50.410">
    <property type="entry name" value="von Willebrand factor, type A domain"/>
    <property type="match status" value="1"/>
</dbReference>
<dbReference type="SUPFAM" id="SSF53300">
    <property type="entry name" value="vWA-like"/>
    <property type="match status" value="1"/>
</dbReference>
<dbReference type="RefSeq" id="WP_186745182.1">
    <property type="nucleotide sequence ID" value="NZ_CP060394.1"/>
</dbReference>
<dbReference type="NCBIfam" id="TIGR03436">
    <property type="entry name" value="acidobact_VWFA"/>
    <property type="match status" value="1"/>
</dbReference>
<dbReference type="InterPro" id="IPR017802">
    <property type="entry name" value="VWFA-rel_acidobac-type"/>
</dbReference>
<proteinExistence type="predicted"/>
<keyword evidence="1" id="KW-0732">Signal</keyword>
<reference evidence="3 4" key="1">
    <citation type="submission" date="2020-08" db="EMBL/GenBank/DDBJ databases">
        <title>Edaphobacter telluris sp. nov. and Acidobacterium dinghuensis sp. nov., two acidobacteria isolated from forest soil.</title>
        <authorList>
            <person name="Fu J."/>
            <person name="Qiu L."/>
        </authorList>
    </citation>
    <scope>NUCLEOTIDE SEQUENCE [LARGE SCALE GENOMIC DNA]</scope>
    <source>
        <strain evidence="3">4Y35</strain>
    </source>
</reference>
<evidence type="ECO:0000313" key="4">
    <source>
        <dbReference type="Proteomes" id="UP000515312"/>
    </source>
</evidence>